<dbReference type="Gene3D" id="3.40.190.10">
    <property type="entry name" value="Periplasmic binding protein-like II"/>
    <property type="match status" value="2"/>
</dbReference>
<evidence type="ECO:0000256" key="1">
    <source>
        <dbReference type="ARBA" id="ARBA00004418"/>
    </source>
</evidence>
<proteinExistence type="inferred from homology"/>
<reference evidence="5" key="1">
    <citation type="submission" date="2006-03" db="EMBL/GenBank/DDBJ databases">
        <title>Complete sequence of Rhodopseudomonas palustris BisB18.</title>
        <authorList>
            <consortium name="US DOE Joint Genome Institute"/>
            <person name="Copeland A."/>
            <person name="Lucas S."/>
            <person name="Lapidus A."/>
            <person name="Barry K."/>
            <person name="Detter J.C."/>
            <person name="Glavina del Rio T."/>
            <person name="Hammon N."/>
            <person name="Israni S."/>
            <person name="Dalin E."/>
            <person name="Tice H."/>
            <person name="Pitluck S."/>
            <person name="Chain P."/>
            <person name="Malfatti S."/>
            <person name="Shin M."/>
            <person name="Vergez L."/>
            <person name="Schmutz J."/>
            <person name="Larimer F."/>
            <person name="Land M."/>
            <person name="Hauser L."/>
            <person name="Pelletier D.A."/>
            <person name="Kyrpides N."/>
            <person name="Anderson I."/>
            <person name="Oda Y."/>
            <person name="Harwood C.S."/>
            <person name="Richardson P."/>
        </authorList>
    </citation>
    <scope>NUCLEOTIDE SEQUENCE [LARGE SCALE GENOMIC DNA]</scope>
    <source>
        <strain evidence="5">BisB18</strain>
    </source>
</reference>
<dbReference type="NCBIfam" id="TIGR03427">
    <property type="entry name" value="ABC_peri_uca"/>
    <property type="match status" value="1"/>
</dbReference>
<dbReference type="PANTHER" id="PTHR30024">
    <property type="entry name" value="ALIPHATIC SULFONATES-BINDING PROTEIN-RELATED"/>
    <property type="match status" value="1"/>
</dbReference>
<sequence>MVYRHSLFVFFTRGIAMNKLSSILRNMALASAMIAVAVSSADAAPKKDFKVAWSIYVGWMPWGYAADTGIVKKWADKYGITIEVKQFNDYVESINQYTAGSYDAVTITNMDALSIPAAGGVDTTALVMGDFSNGNDAVILKGKSDLAAIKGQKVNLVEFSVSHYLLARALETKKLAEKDIKVVNTSDADLAAAYKTPEVTAVVTWNPIVAEILTAPDAKKVFDSSQIPGEIIDLMVANTAVVKDNPDFAKALVGIWYETIAKMTAAGADGKAAKEAMAKASGTDLAGFDSQLASTKLFDKPADAEAFTKSATVGKTMDRVRKFLFEKELLGKGAKSADAVGIELGDKTVLGDKANVKLRFDASYMDLAAKGKL</sequence>
<keyword evidence="5" id="KW-0449">Lipoprotein</keyword>
<dbReference type="PANTHER" id="PTHR30024:SF47">
    <property type="entry name" value="TAURINE-BINDING PERIPLASMIC PROTEIN"/>
    <property type="match status" value="1"/>
</dbReference>
<dbReference type="Pfam" id="PF13379">
    <property type="entry name" value="NMT1_2"/>
    <property type="match status" value="1"/>
</dbReference>
<dbReference type="KEGG" id="rpc:RPC_4536"/>
<dbReference type="AlphaFoldDB" id="Q20XS8"/>
<dbReference type="EMBL" id="CP000301">
    <property type="protein sequence ID" value="ABD90058.1"/>
    <property type="molecule type" value="Genomic_DNA"/>
</dbReference>
<protein>
    <submittedName>
        <fullName evidence="5">NLPA lipoprotein</fullName>
    </submittedName>
</protein>
<feature type="signal peptide" evidence="4">
    <location>
        <begin position="1"/>
        <end position="43"/>
    </location>
</feature>
<dbReference type="STRING" id="316056.RPC_4536"/>
<keyword evidence="3 4" id="KW-0732">Signal</keyword>
<dbReference type="InterPro" id="IPR017793">
    <property type="entry name" value="ABC_transptr_urea-assoc_sub-bd"/>
</dbReference>
<evidence type="ECO:0000256" key="3">
    <source>
        <dbReference type="ARBA" id="ARBA00022729"/>
    </source>
</evidence>
<organism evidence="5">
    <name type="scientific">Rhodopseudomonas palustris (strain BisB18)</name>
    <dbReference type="NCBI Taxonomy" id="316056"/>
    <lineage>
        <taxon>Bacteria</taxon>
        <taxon>Pseudomonadati</taxon>
        <taxon>Pseudomonadota</taxon>
        <taxon>Alphaproteobacteria</taxon>
        <taxon>Hyphomicrobiales</taxon>
        <taxon>Nitrobacteraceae</taxon>
        <taxon>Rhodopseudomonas</taxon>
    </lineage>
</organism>
<comment type="subcellular location">
    <subcellularLocation>
        <location evidence="1">Periplasm</location>
    </subcellularLocation>
</comment>
<dbReference type="eggNOG" id="COG0715">
    <property type="taxonomic scope" value="Bacteria"/>
</dbReference>
<dbReference type="SUPFAM" id="SSF53850">
    <property type="entry name" value="Periplasmic binding protein-like II"/>
    <property type="match status" value="1"/>
</dbReference>
<evidence type="ECO:0000313" key="5">
    <source>
        <dbReference type="EMBL" id="ABD90058.1"/>
    </source>
</evidence>
<feature type="chain" id="PRO_5004199322" evidence="4">
    <location>
        <begin position="44"/>
        <end position="373"/>
    </location>
</feature>
<evidence type="ECO:0000256" key="2">
    <source>
        <dbReference type="ARBA" id="ARBA00010742"/>
    </source>
</evidence>
<name>Q20XS8_RHOPB</name>
<gene>
    <name evidence="5" type="ordered locus">RPC_4536</name>
</gene>
<accession>Q20XS8</accession>
<dbReference type="GO" id="GO:0042597">
    <property type="term" value="C:periplasmic space"/>
    <property type="evidence" value="ECO:0007669"/>
    <property type="project" value="UniProtKB-SubCell"/>
</dbReference>
<dbReference type="HOGENOM" id="CLU_028871_3_2_5"/>
<comment type="similarity">
    <text evidence="2">Belongs to the bacterial solute-binding protein SsuA/TauA family.</text>
</comment>
<evidence type="ECO:0000256" key="4">
    <source>
        <dbReference type="SAM" id="SignalP"/>
    </source>
</evidence>